<feature type="domain" description="Exonuclease" evidence="4">
    <location>
        <begin position="135"/>
        <end position="309"/>
    </location>
</feature>
<dbReference type="InterPro" id="IPR013520">
    <property type="entry name" value="Ribonucl_H"/>
</dbReference>
<accession>A0A9D1HQQ7</accession>
<dbReference type="Proteomes" id="UP000824175">
    <property type="component" value="Unassembled WGS sequence"/>
</dbReference>
<dbReference type="GO" id="GO:0000175">
    <property type="term" value="F:3'-5'-RNA exonuclease activity"/>
    <property type="evidence" value="ECO:0007669"/>
    <property type="project" value="InterPro"/>
</dbReference>
<dbReference type="InterPro" id="IPR047201">
    <property type="entry name" value="ERI-1_3'hExo-like"/>
</dbReference>
<evidence type="ECO:0000256" key="1">
    <source>
        <dbReference type="ARBA" id="ARBA00022722"/>
    </source>
</evidence>
<dbReference type="SUPFAM" id="SSF53098">
    <property type="entry name" value="Ribonuclease H-like"/>
    <property type="match status" value="1"/>
</dbReference>
<evidence type="ECO:0000313" key="5">
    <source>
        <dbReference type="EMBL" id="HIU14781.1"/>
    </source>
</evidence>
<dbReference type="InterPro" id="IPR051274">
    <property type="entry name" value="3-5_Exoribonuclease"/>
</dbReference>
<dbReference type="GO" id="GO:0003676">
    <property type="term" value="F:nucleic acid binding"/>
    <property type="evidence" value="ECO:0007669"/>
    <property type="project" value="InterPro"/>
</dbReference>
<dbReference type="PANTHER" id="PTHR23044">
    <property type="entry name" value="3'-5' EXONUCLEASE ERI1-RELATED"/>
    <property type="match status" value="1"/>
</dbReference>
<dbReference type="AlphaFoldDB" id="A0A9D1HQQ7"/>
<organism evidence="5 6">
    <name type="scientific">Candidatus Fimiplasma intestinipullorum</name>
    <dbReference type="NCBI Taxonomy" id="2840825"/>
    <lineage>
        <taxon>Bacteria</taxon>
        <taxon>Bacillati</taxon>
        <taxon>Bacillota</taxon>
        <taxon>Clostridia</taxon>
        <taxon>Eubacteriales</taxon>
        <taxon>Candidatus Fimiplasma</taxon>
    </lineage>
</organism>
<comment type="caution">
    <text evidence="5">The sequence shown here is derived from an EMBL/GenBank/DDBJ whole genome shotgun (WGS) entry which is preliminary data.</text>
</comment>
<dbReference type="EMBL" id="DVMJ01000114">
    <property type="protein sequence ID" value="HIU14781.1"/>
    <property type="molecule type" value="Genomic_DNA"/>
</dbReference>
<evidence type="ECO:0000256" key="3">
    <source>
        <dbReference type="ARBA" id="ARBA00022839"/>
    </source>
</evidence>
<name>A0A9D1HQQ7_9FIRM</name>
<dbReference type="Pfam" id="PF00929">
    <property type="entry name" value="RNase_T"/>
    <property type="match status" value="1"/>
</dbReference>
<evidence type="ECO:0000256" key="2">
    <source>
        <dbReference type="ARBA" id="ARBA00022801"/>
    </source>
</evidence>
<dbReference type="InterPro" id="IPR036397">
    <property type="entry name" value="RNaseH_sf"/>
</dbReference>
<reference evidence="5" key="1">
    <citation type="submission" date="2020-10" db="EMBL/GenBank/DDBJ databases">
        <authorList>
            <person name="Gilroy R."/>
        </authorList>
    </citation>
    <scope>NUCLEOTIDE SEQUENCE</scope>
    <source>
        <strain evidence="5">CHK195-11698</strain>
    </source>
</reference>
<proteinExistence type="predicted"/>
<reference evidence="5" key="2">
    <citation type="journal article" date="2021" name="PeerJ">
        <title>Extensive microbial diversity within the chicken gut microbiome revealed by metagenomics and culture.</title>
        <authorList>
            <person name="Gilroy R."/>
            <person name="Ravi A."/>
            <person name="Getino M."/>
            <person name="Pursley I."/>
            <person name="Horton D.L."/>
            <person name="Alikhan N.F."/>
            <person name="Baker D."/>
            <person name="Gharbi K."/>
            <person name="Hall N."/>
            <person name="Watson M."/>
            <person name="Adriaenssens E.M."/>
            <person name="Foster-Nyarko E."/>
            <person name="Jarju S."/>
            <person name="Secka A."/>
            <person name="Antonio M."/>
            <person name="Oren A."/>
            <person name="Chaudhuri R.R."/>
            <person name="La Ragione R."/>
            <person name="Hildebrand F."/>
            <person name="Pallen M.J."/>
        </authorList>
    </citation>
    <scope>NUCLEOTIDE SEQUENCE</scope>
    <source>
        <strain evidence="5">CHK195-11698</strain>
    </source>
</reference>
<dbReference type="Gene3D" id="3.30.420.10">
    <property type="entry name" value="Ribonuclease H-like superfamily/Ribonuclease H"/>
    <property type="match status" value="1"/>
</dbReference>
<dbReference type="PANTHER" id="PTHR23044:SF61">
    <property type="entry name" value="3'-5' EXORIBONUCLEASE 1-RELATED"/>
    <property type="match status" value="1"/>
</dbReference>
<sequence>MTTIKTNYRKKYPNRIPEKEYQLWRKWHETSRRHHYWHKKRVEKQLRSHGYGYLVGDLPEKDIVGDENYQLILDYRRHLTSHQFDEAKVVRNLLRKAGLGIFAGDFPAILKPPLKERVLTPENIIQFTDVISEPVLGFLDTEFTTLKHEILSIGCVLYQQESGETFSFYRTAKPVYEKKLSPRCLEITHLTQEEIDQSEPFPAVMHAFKHFLKENKAKHLMTWGNSDISSLQQSYAFNRLSLQEKKWFEEKVVDIQPVISVTTDESRLQISLNDMKKYYHIEGDVQHHALSDAMDLKEIVLHFKNNYLTKEVVE</sequence>
<gene>
    <name evidence="5" type="ORF">IAD15_12075</name>
</gene>
<dbReference type="CDD" id="cd06133">
    <property type="entry name" value="ERI-1_3'hExo_like"/>
    <property type="match status" value="1"/>
</dbReference>
<keyword evidence="2" id="KW-0378">Hydrolase</keyword>
<dbReference type="SMART" id="SM00479">
    <property type="entry name" value="EXOIII"/>
    <property type="match status" value="1"/>
</dbReference>
<keyword evidence="3 5" id="KW-0269">Exonuclease</keyword>
<evidence type="ECO:0000259" key="4">
    <source>
        <dbReference type="SMART" id="SM00479"/>
    </source>
</evidence>
<protein>
    <submittedName>
        <fullName evidence="5">Exonuclease domain-containing protein</fullName>
    </submittedName>
</protein>
<keyword evidence="1" id="KW-0540">Nuclease</keyword>
<dbReference type="InterPro" id="IPR012337">
    <property type="entry name" value="RNaseH-like_sf"/>
</dbReference>
<evidence type="ECO:0000313" key="6">
    <source>
        <dbReference type="Proteomes" id="UP000824175"/>
    </source>
</evidence>